<proteinExistence type="predicted"/>
<dbReference type="Gene3D" id="3.10.180.10">
    <property type="entry name" value="2,3-Dihydroxybiphenyl 1,2-Dioxygenase, domain 1"/>
    <property type="match status" value="1"/>
</dbReference>
<dbReference type="Proteomes" id="UP000321464">
    <property type="component" value="Unassembled WGS sequence"/>
</dbReference>
<evidence type="ECO:0000313" key="3">
    <source>
        <dbReference type="Proteomes" id="UP000321464"/>
    </source>
</evidence>
<dbReference type="PROSITE" id="PS51819">
    <property type="entry name" value="VOC"/>
    <property type="match status" value="1"/>
</dbReference>
<dbReference type="AlphaFoldDB" id="A0A512AII8"/>
<dbReference type="CDD" id="cd06587">
    <property type="entry name" value="VOC"/>
    <property type="match status" value="1"/>
</dbReference>
<sequence>MSLKLDHLTILSRDPEASAAFYGLLLPRLGFTQKKPQIWANEEGLHIQFGTAKPETRAYERYGAGLNHFGFTAPSVAMVEALAAEMEAAGHVARLQRFPGGTTALFLPDPDGLRVEVSWYPPGTPPVD</sequence>
<keyword evidence="3" id="KW-1185">Reference proteome</keyword>
<dbReference type="RefSeq" id="WP_147158857.1">
    <property type="nucleotide sequence ID" value="NZ_BJYR01000009.1"/>
</dbReference>
<dbReference type="OrthoDB" id="4725692at2"/>
<feature type="domain" description="VOC" evidence="1">
    <location>
        <begin position="4"/>
        <end position="120"/>
    </location>
</feature>
<accession>A0A512AII8</accession>
<evidence type="ECO:0000259" key="1">
    <source>
        <dbReference type="PROSITE" id="PS51819"/>
    </source>
</evidence>
<dbReference type="EMBL" id="BJYR01000009">
    <property type="protein sequence ID" value="GEN99508.1"/>
    <property type="molecule type" value="Genomic_DNA"/>
</dbReference>
<dbReference type="InterPro" id="IPR029068">
    <property type="entry name" value="Glyas_Bleomycin-R_OHBP_Dase"/>
</dbReference>
<dbReference type="InterPro" id="IPR037523">
    <property type="entry name" value="VOC_core"/>
</dbReference>
<dbReference type="InterPro" id="IPR004360">
    <property type="entry name" value="Glyas_Fos-R_dOase_dom"/>
</dbReference>
<name>A0A512AII8_9SPHN</name>
<dbReference type="Pfam" id="PF00903">
    <property type="entry name" value="Glyoxalase"/>
    <property type="match status" value="1"/>
</dbReference>
<reference evidence="2 3" key="1">
    <citation type="submission" date="2019-07" db="EMBL/GenBank/DDBJ databases">
        <title>Whole genome shotgun sequence of Novosphingobium sediminis NBRC 106119.</title>
        <authorList>
            <person name="Hosoyama A."/>
            <person name="Uohara A."/>
            <person name="Ohji S."/>
            <person name="Ichikawa N."/>
        </authorList>
    </citation>
    <scope>NUCLEOTIDE SEQUENCE [LARGE SCALE GENOMIC DNA]</scope>
    <source>
        <strain evidence="2 3">NBRC 106119</strain>
    </source>
</reference>
<evidence type="ECO:0000313" key="2">
    <source>
        <dbReference type="EMBL" id="GEN99508.1"/>
    </source>
</evidence>
<comment type="caution">
    <text evidence="2">The sequence shown here is derived from an EMBL/GenBank/DDBJ whole genome shotgun (WGS) entry which is preliminary data.</text>
</comment>
<organism evidence="2 3">
    <name type="scientific">Novosphingobium sediminis</name>
    <dbReference type="NCBI Taxonomy" id="707214"/>
    <lineage>
        <taxon>Bacteria</taxon>
        <taxon>Pseudomonadati</taxon>
        <taxon>Pseudomonadota</taxon>
        <taxon>Alphaproteobacteria</taxon>
        <taxon>Sphingomonadales</taxon>
        <taxon>Sphingomonadaceae</taxon>
        <taxon>Novosphingobium</taxon>
    </lineage>
</organism>
<gene>
    <name evidence="2" type="ORF">NSE01_13410</name>
</gene>
<protein>
    <recommendedName>
        <fullName evidence="1">VOC domain-containing protein</fullName>
    </recommendedName>
</protein>
<dbReference type="SUPFAM" id="SSF54593">
    <property type="entry name" value="Glyoxalase/Bleomycin resistance protein/Dihydroxybiphenyl dioxygenase"/>
    <property type="match status" value="1"/>
</dbReference>